<sequence length="699" mass="77223">MARDDIDEFRIRSGRSRDRGTRVGTPVRSFVAQVQIAVRRAGGNPGRIGRGSGERTGKANGRFNARGRGAEVAASLPKHGGEWHRDGAGRFRSRRVVVKGRVVKLNPQRGPRGVRRFGVASKAVDAHLRYLERDSATRDGETGRVYSTLEDHADGKAFVERGRGDRHQFRFIVAPEDSAEMADLRGFTRELMRQAQIDLRTRLDWIAVDHHNTGHPHTHIVVRGVTDDGKTLNIAGDYIAHGIRHRASELVTRELGHQSEIELQAKLQSEVDAERLTRLDQALLAEQREQGAVDLRPGEGTGSLVREYRTLMASRARRLERYGLATEIEPGRWDLADRTEATLRQLGERNDVIKTMHRALADYGLAEARGVGQYVRHGGSIDQSVVGRVLSRGLAGDEMGERVYLVIDGVDGRVHHVEFADPSCIEEVGRGMIVEAVPPVSGPRSADRNIAINAQEEGGVYRPSRHLARINLSFARQDKDPEAFIRFHVRRLEALRRAGHVERIDADRWLVPNDIVERGQAYDLSQGTNRPQLRVLSSFGLERQIASDGATWLDRELAARGPIPLTDSGFGRQVNDALARRAQRLVETGHATAKDGQISVPRRAIAALDRQEIARAGGAMASARIEPGEFVSGTLVGSTYLASARYAMLETLSGDGGLGFTLVPWQPVLDNRIGQHIAGVMRDTGNMDWSFGRKRGLGL</sequence>
<dbReference type="Pfam" id="PF11843">
    <property type="entry name" value="DUF3363"/>
    <property type="match status" value="1"/>
</dbReference>
<dbReference type="AlphaFoldDB" id="A0A1B1UCP2"/>
<evidence type="ECO:0000256" key="1">
    <source>
        <dbReference type="SAM" id="MobiDB-lite"/>
    </source>
</evidence>
<evidence type="ECO:0000313" key="4">
    <source>
        <dbReference type="Proteomes" id="UP000092839"/>
    </source>
</evidence>
<dbReference type="STRING" id="1274631.LMTR13_10560"/>
<proteinExistence type="predicted"/>
<organism evidence="3 4">
    <name type="scientific">Bradyrhizobium icense</name>
    <dbReference type="NCBI Taxonomy" id="1274631"/>
    <lineage>
        <taxon>Bacteria</taxon>
        <taxon>Pseudomonadati</taxon>
        <taxon>Pseudomonadota</taxon>
        <taxon>Alphaproteobacteria</taxon>
        <taxon>Hyphomicrobiales</taxon>
        <taxon>Nitrobacteraceae</taxon>
        <taxon>Bradyrhizobium</taxon>
    </lineage>
</organism>
<dbReference type="InterPro" id="IPR005094">
    <property type="entry name" value="Endonuclease_MobA/VirD2"/>
</dbReference>
<dbReference type="InterPro" id="IPR021795">
    <property type="entry name" value="DUF3363"/>
</dbReference>
<evidence type="ECO:0000313" key="3">
    <source>
        <dbReference type="EMBL" id="ANW00540.1"/>
    </source>
</evidence>
<dbReference type="Proteomes" id="UP000092839">
    <property type="component" value="Chromosome"/>
</dbReference>
<dbReference type="KEGG" id="bic:LMTR13_10560"/>
<dbReference type="EMBL" id="CP016428">
    <property type="protein sequence ID" value="ANW00540.1"/>
    <property type="molecule type" value="Genomic_DNA"/>
</dbReference>
<accession>A0A1B1UCP2</accession>
<dbReference type="Pfam" id="PF03432">
    <property type="entry name" value="Relaxase"/>
    <property type="match status" value="1"/>
</dbReference>
<keyword evidence="4" id="KW-1185">Reference proteome</keyword>
<reference evidence="3 4" key="1">
    <citation type="submission" date="2016-07" db="EMBL/GenBank/DDBJ databases">
        <title>Complete genome sequence of Bradyrhizobium icense LMTR 13T, a potential inoculant strain isolated from lima bean (Phaseolus lunatus) in Peru.</title>
        <authorList>
            <person name="Ormeno-Orrillo E."/>
            <person name="Duran D."/>
            <person name="Rogel M.A."/>
            <person name="Rey L."/>
            <person name="Imperial J."/>
            <person name="Ruiz-Argueso T."/>
            <person name="Martinez-Romero E."/>
        </authorList>
    </citation>
    <scope>NUCLEOTIDE SEQUENCE [LARGE SCALE GENOMIC DNA]</scope>
    <source>
        <strain evidence="3 4">LMTR 13</strain>
    </source>
</reference>
<feature type="domain" description="MobA/VirD2-like nuclease" evidence="2">
    <location>
        <begin position="173"/>
        <end position="238"/>
    </location>
</feature>
<protein>
    <recommendedName>
        <fullName evidence="2">MobA/VirD2-like nuclease domain-containing protein</fullName>
    </recommendedName>
</protein>
<name>A0A1B1UCP2_9BRAD</name>
<evidence type="ECO:0000259" key="2">
    <source>
        <dbReference type="Pfam" id="PF03432"/>
    </source>
</evidence>
<gene>
    <name evidence="3" type="ORF">LMTR13_10560</name>
</gene>
<dbReference type="OrthoDB" id="9809969at2"/>
<feature type="region of interest" description="Disordered" evidence="1">
    <location>
        <begin position="41"/>
        <end position="66"/>
    </location>
</feature>